<accession>A0A094WPU7</accession>
<dbReference type="STRING" id="1218173.BALCAV_0201780"/>
<organism evidence="1 3">
    <name type="scientific">Alkalihalobacillus alcalophilus ATCC 27647 = CGMCC 1.3604</name>
    <dbReference type="NCBI Taxonomy" id="1218173"/>
    <lineage>
        <taxon>Bacteria</taxon>
        <taxon>Bacillati</taxon>
        <taxon>Bacillota</taxon>
        <taxon>Bacilli</taxon>
        <taxon>Bacillales</taxon>
        <taxon>Bacillaceae</taxon>
        <taxon>Alkalihalobacillus</taxon>
    </lineage>
</organism>
<dbReference type="Gene3D" id="3.30.310.100">
    <property type="entry name" value="YugN-like"/>
    <property type="match status" value="1"/>
</dbReference>
<dbReference type="EMBL" id="ALPT02000004">
    <property type="protein sequence ID" value="KGA98831.1"/>
    <property type="molecule type" value="Genomic_DNA"/>
</dbReference>
<dbReference type="Proteomes" id="UP000297014">
    <property type="component" value="Unassembled WGS sequence"/>
</dbReference>
<reference evidence="1 3" key="1">
    <citation type="journal article" date="2014" name="Genome Announc.">
        <title>Draft Genome Sequence of Bacillus alcalophilus AV1934, a Classic Alkaliphile Isolated from Human Feces in 1934.</title>
        <authorList>
            <person name="Attie O."/>
            <person name="Jayaprakash A."/>
            <person name="Shah H."/>
            <person name="Paulsen I.T."/>
            <person name="Morino M."/>
            <person name="Takahashi Y."/>
            <person name="Narumi I."/>
            <person name="Sachidanandam R."/>
            <person name="Satoh K."/>
            <person name="Ito M."/>
            <person name="Krulwich T.A."/>
        </authorList>
    </citation>
    <scope>NUCLEOTIDE SEQUENCE [LARGE SCALE GENOMIC DNA]</scope>
    <source>
        <strain evidence="1 3">AV1934</strain>
    </source>
</reference>
<dbReference type="InterPro" id="IPR014967">
    <property type="entry name" value="Uncharacterised_YugN-like"/>
</dbReference>
<dbReference type="InterPro" id="IPR036491">
    <property type="entry name" value="YugN-like_sf"/>
</dbReference>
<evidence type="ECO:0000313" key="4">
    <source>
        <dbReference type="Proteomes" id="UP000297014"/>
    </source>
</evidence>
<dbReference type="SUPFAM" id="SSF160755">
    <property type="entry name" value="YugN-like"/>
    <property type="match status" value="1"/>
</dbReference>
<keyword evidence="3" id="KW-1185">Reference proteome</keyword>
<reference evidence="2 4" key="2">
    <citation type="submission" date="2014-01" db="EMBL/GenBank/DDBJ databases">
        <title>Draft genome sequencing of Bacillus alcalophilus CGMCC 1.3604.</title>
        <authorList>
            <person name="Yang J."/>
            <person name="Diao L."/>
            <person name="Yang S."/>
        </authorList>
    </citation>
    <scope>NUCLEOTIDE SEQUENCE [LARGE SCALE GENOMIC DNA]</scope>
    <source>
        <strain evidence="2 4">CGMCC 1.3604</strain>
    </source>
</reference>
<dbReference type="EMBL" id="JALP01000123">
    <property type="protein sequence ID" value="THG90715.1"/>
    <property type="molecule type" value="Genomic_DNA"/>
</dbReference>
<dbReference type="eggNOG" id="ENOG50317VK">
    <property type="taxonomic scope" value="Bacteria"/>
</dbReference>
<evidence type="ECO:0000313" key="2">
    <source>
        <dbReference type="EMBL" id="THG90715.1"/>
    </source>
</evidence>
<evidence type="ECO:0000313" key="3">
    <source>
        <dbReference type="Proteomes" id="UP000002754"/>
    </source>
</evidence>
<evidence type="ECO:0000313" key="1">
    <source>
        <dbReference type="EMBL" id="KGA98831.1"/>
    </source>
</evidence>
<gene>
    <name evidence="2" type="ORF">AJ85_09090</name>
    <name evidence="1" type="ORF">BALCAV_0201780</name>
</gene>
<dbReference type="AlphaFoldDB" id="A0A094WPU7"/>
<dbReference type="RefSeq" id="WP_003321076.1">
    <property type="nucleotide sequence ID" value="NZ_ALPT02000004.1"/>
</dbReference>
<dbReference type="Pfam" id="PF08868">
    <property type="entry name" value="YugN"/>
    <property type="match status" value="1"/>
</dbReference>
<name>A0A094WPU7_ALKAL</name>
<evidence type="ECO:0008006" key="5">
    <source>
        <dbReference type="Google" id="ProtNLM"/>
    </source>
</evidence>
<sequence>MKFEHIEIADKELKFESLHYAAESLGFVHAEQWDYERVMFDLKIHNNQEIYYLRVPAYAIKGDIPKEDTIVKVMTPILGKYYYPHGVEYAGEDFPKTVVEKCNTKLTQLLEAVNK</sequence>
<dbReference type="OrthoDB" id="2679642at2"/>
<protein>
    <recommendedName>
        <fullName evidence="5">Phenylalanyl-tRNA synthetase alpha subunit</fullName>
    </recommendedName>
</protein>
<dbReference type="Proteomes" id="UP000002754">
    <property type="component" value="Unassembled WGS sequence"/>
</dbReference>
<proteinExistence type="predicted"/>
<comment type="caution">
    <text evidence="1">The sequence shown here is derived from an EMBL/GenBank/DDBJ whole genome shotgun (WGS) entry which is preliminary data.</text>
</comment>